<keyword evidence="11" id="KW-0670">Pyruvate</keyword>
<comment type="function">
    <text evidence="10">Involved in the gluconeogenesis. Catalyzes the conversion of oxaloacetate (OAA) to phosphoenolpyruvate (PEP) through direct phosphoryl transfer between the nucleoside triphosphate and OAA.</text>
</comment>
<keyword evidence="4 10" id="KW-0312">Gluconeogenesis</keyword>
<dbReference type="Proteomes" id="UP000184287">
    <property type="component" value="Unassembled WGS sequence"/>
</dbReference>
<reference evidence="12" key="1">
    <citation type="submission" date="2016-11" db="EMBL/GenBank/DDBJ databases">
        <authorList>
            <person name="Varghese N."/>
            <person name="Submissions S."/>
        </authorList>
    </citation>
    <scope>NUCLEOTIDE SEQUENCE [LARGE SCALE GENOMIC DNA]</scope>
    <source>
        <strain evidence="12">DSM 16990</strain>
    </source>
</reference>
<dbReference type="Gene3D" id="2.170.8.10">
    <property type="entry name" value="Phosphoenolpyruvate Carboxykinase, domain 2"/>
    <property type="match status" value="1"/>
</dbReference>
<dbReference type="CDD" id="cd00484">
    <property type="entry name" value="PEPCK_ATP"/>
    <property type="match status" value="1"/>
</dbReference>
<dbReference type="InterPro" id="IPR015994">
    <property type="entry name" value="PEPCK_ATP_CS"/>
</dbReference>
<comment type="catalytic activity">
    <reaction evidence="9 10">
        <text>oxaloacetate + ATP = phosphoenolpyruvate + ADP + CO2</text>
        <dbReference type="Rhea" id="RHEA:18617"/>
        <dbReference type="ChEBI" id="CHEBI:16452"/>
        <dbReference type="ChEBI" id="CHEBI:16526"/>
        <dbReference type="ChEBI" id="CHEBI:30616"/>
        <dbReference type="ChEBI" id="CHEBI:58702"/>
        <dbReference type="ChEBI" id="CHEBI:456216"/>
        <dbReference type="EC" id="4.1.1.49"/>
    </reaction>
</comment>
<dbReference type="Pfam" id="PF01293">
    <property type="entry name" value="PEPCK_ATP"/>
    <property type="match status" value="1"/>
</dbReference>
<evidence type="ECO:0000256" key="3">
    <source>
        <dbReference type="ARBA" id="ARBA00012363"/>
    </source>
</evidence>
<keyword evidence="7 10" id="KW-0067">ATP-binding</keyword>
<keyword evidence="5 10" id="KW-0547">Nucleotide-binding</keyword>
<evidence type="ECO:0000313" key="11">
    <source>
        <dbReference type="EMBL" id="SHF47777.1"/>
    </source>
</evidence>
<organism evidence="11 12">
    <name type="scientific">Pedobacter caeni</name>
    <dbReference type="NCBI Taxonomy" id="288992"/>
    <lineage>
        <taxon>Bacteria</taxon>
        <taxon>Pseudomonadati</taxon>
        <taxon>Bacteroidota</taxon>
        <taxon>Sphingobacteriia</taxon>
        <taxon>Sphingobacteriales</taxon>
        <taxon>Sphingobacteriaceae</taxon>
        <taxon>Pedobacter</taxon>
    </lineage>
</organism>
<dbReference type="PROSITE" id="PS00532">
    <property type="entry name" value="PEPCK_ATP"/>
    <property type="match status" value="1"/>
</dbReference>
<dbReference type="OrthoDB" id="9806325at2"/>
<dbReference type="EC" id="4.1.1.49" evidence="3 10"/>
<dbReference type="GO" id="GO:0016301">
    <property type="term" value="F:kinase activity"/>
    <property type="evidence" value="ECO:0007669"/>
    <property type="project" value="UniProtKB-KW"/>
</dbReference>
<keyword evidence="6 10" id="KW-0210">Decarboxylase</keyword>
<keyword evidence="10" id="KW-0963">Cytoplasm</keyword>
<feature type="binding site" evidence="10">
    <location>
        <position position="320"/>
    </location>
    <ligand>
        <name>substrate</name>
    </ligand>
</feature>
<evidence type="ECO:0000313" key="12">
    <source>
        <dbReference type="Proteomes" id="UP000184287"/>
    </source>
</evidence>
<accession>A0A1M5BZL3</accession>
<dbReference type="Gene3D" id="3.40.449.10">
    <property type="entry name" value="Phosphoenolpyruvate Carboxykinase, domain 1"/>
    <property type="match status" value="1"/>
</dbReference>
<dbReference type="SUPFAM" id="SSF53795">
    <property type="entry name" value="PEP carboxykinase-like"/>
    <property type="match status" value="1"/>
</dbReference>
<keyword evidence="8 10" id="KW-0456">Lyase</keyword>
<dbReference type="NCBIfam" id="NF006821">
    <property type="entry name" value="PRK09344.1-3"/>
    <property type="match status" value="1"/>
</dbReference>
<dbReference type="SUPFAM" id="SSF68923">
    <property type="entry name" value="PEP carboxykinase N-terminal domain"/>
    <property type="match status" value="1"/>
</dbReference>
<comment type="pathway">
    <text evidence="1 10">Carbohydrate biosynthesis; gluconeogenesis.</text>
</comment>
<sequence length="517" mass="57939">MINGEKHSLAYLGIKSNRTVHWNISTFDLISNAVLDLQCELTSSGALACNTGKFTGRSPKDKYIVADDLTEKTIWWGEINHKFSIQSFDNLYKKVSVYLSNREVYVRDVFACAAKDYRLKIRVVTEHASQSLFAYNLFLRPNTQELSKFAEDWVILSAPGFNASPTEDDIRSENFTVINFKKKIILIGGTAYSGELKKAVFTVLNYILPQERNVLPMHCSANIGKQGDTAIFFGLSGTGKTTLSADPARRLIGDDEHGWDANSVFNLEGGCYAKCVNLSHEKEPQIFNAIKFGTLLENVCFYPQGQIVNYADTSITENTRAAYPIDFMENIVEPSIGKPPENIFFLTADAFGVLPPISKLNVRQAMYHFISGYTSKVAGTEIGIQEPQITFSACFGKPFLPLHPVRYASMLGEKLKSAAIKVWLINTGWTAGSYGTGERIKLEYTRAMVTAALNGQLDYVDFQKHKLFEVEMPVSCPGVPTEMLNPKNTWADKKEYEITAKNLADEFAKNFKKYKEY</sequence>
<feature type="binding site" evidence="10">
    <location>
        <position position="255"/>
    </location>
    <ligand>
        <name>Mn(2+)</name>
        <dbReference type="ChEBI" id="CHEBI:29035"/>
    </ligand>
</feature>
<evidence type="ECO:0000256" key="1">
    <source>
        <dbReference type="ARBA" id="ARBA00004742"/>
    </source>
</evidence>
<feature type="binding site" evidence="10">
    <location>
        <position position="283"/>
    </location>
    <ligand>
        <name>ATP</name>
        <dbReference type="ChEBI" id="CHEBI:30616"/>
    </ligand>
</feature>
<dbReference type="PIRSF" id="PIRSF006294">
    <property type="entry name" value="PEP_crbxkin"/>
    <property type="match status" value="1"/>
</dbReference>
<feature type="binding site" evidence="10">
    <location>
        <position position="198"/>
    </location>
    <ligand>
        <name>ATP</name>
        <dbReference type="ChEBI" id="CHEBI:30616"/>
    </ligand>
</feature>
<dbReference type="InterPro" id="IPR013035">
    <property type="entry name" value="PEP_carboxykinase_C"/>
</dbReference>
<feature type="binding site" evidence="10">
    <location>
        <position position="445"/>
    </location>
    <ligand>
        <name>ATP</name>
        <dbReference type="ChEBI" id="CHEBI:30616"/>
    </ligand>
</feature>
<evidence type="ECO:0000256" key="5">
    <source>
        <dbReference type="ARBA" id="ARBA00022741"/>
    </source>
</evidence>
<dbReference type="UniPathway" id="UPA00138"/>
<evidence type="ECO:0000256" key="6">
    <source>
        <dbReference type="ARBA" id="ARBA00022793"/>
    </source>
</evidence>
<proteinExistence type="inferred from homology"/>
<dbReference type="InterPro" id="IPR001272">
    <property type="entry name" value="PEP_carboxykinase_ATP"/>
</dbReference>
<feature type="binding site" evidence="10">
    <location>
        <position position="218"/>
    </location>
    <ligand>
        <name>Mn(2+)</name>
        <dbReference type="ChEBI" id="CHEBI:29035"/>
    </ligand>
</feature>
<dbReference type="GO" id="GO:0046872">
    <property type="term" value="F:metal ion binding"/>
    <property type="evidence" value="ECO:0007669"/>
    <property type="project" value="UniProtKB-KW"/>
</dbReference>
<feature type="binding site" evidence="10">
    <location>
        <begin position="439"/>
        <end position="440"/>
    </location>
    <ligand>
        <name>ATP</name>
        <dbReference type="ChEBI" id="CHEBI:30616"/>
    </ligand>
</feature>
<feature type="binding site" evidence="10">
    <location>
        <position position="218"/>
    </location>
    <ligand>
        <name>ATP</name>
        <dbReference type="ChEBI" id="CHEBI:30616"/>
    </ligand>
</feature>
<dbReference type="GO" id="GO:0005524">
    <property type="term" value="F:ATP binding"/>
    <property type="evidence" value="ECO:0007669"/>
    <property type="project" value="UniProtKB-UniRule"/>
</dbReference>
<keyword evidence="12" id="KW-1185">Reference proteome</keyword>
<dbReference type="HAMAP" id="MF_00453">
    <property type="entry name" value="PEPCK_ATP"/>
    <property type="match status" value="1"/>
</dbReference>
<dbReference type="InterPro" id="IPR008210">
    <property type="entry name" value="PEP_carboxykinase_N"/>
</dbReference>
<feature type="binding site" evidence="10">
    <location>
        <position position="198"/>
    </location>
    <ligand>
        <name>substrate</name>
    </ligand>
</feature>
<name>A0A1M5BZL3_9SPHI</name>
<dbReference type="Gene3D" id="3.90.228.20">
    <property type="match status" value="1"/>
</dbReference>
<dbReference type="AlphaFoldDB" id="A0A1M5BZL3"/>
<dbReference type="PANTHER" id="PTHR30031">
    <property type="entry name" value="PHOSPHOENOLPYRUVATE CARBOXYKINASE ATP"/>
    <property type="match status" value="1"/>
</dbReference>
<evidence type="ECO:0000256" key="8">
    <source>
        <dbReference type="ARBA" id="ARBA00023239"/>
    </source>
</evidence>
<keyword evidence="11" id="KW-0418">Kinase</keyword>
<feature type="binding site" evidence="10">
    <location>
        <position position="320"/>
    </location>
    <ligand>
        <name>ATP</name>
        <dbReference type="ChEBI" id="CHEBI:30616"/>
    </ligand>
</feature>
<dbReference type="PANTHER" id="PTHR30031:SF0">
    <property type="entry name" value="PHOSPHOENOLPYRUVATE CARBOXYKINASE (ATP)"/>
    <property type="match status" value="1"/>
</dbReference>
<comment type="subcellular location">
    <subcellularLocation>
        <location evidence="10">Cytoplasm</location>
    </subcellularLocation>
</comment>
<gene>
    <name evidence="10" type="primary">pckA</name>
    <name evidence="11" type="ORF">SAMN04488522_1021421</name>
</gene>
<dbReference type="NCBIfam" id="TIGR00224">
    <property type="entry name" value="pckA"/>
    <property type="match status" value="1"/>
</dbReference>
<comment type="cofactor">
    <cofactor evidence="10">
        <name>Mn(2+)</name>
        <dbReference type="ChEBI" id="CHEBI:29035"/>
    </cofactor>
    <text evidence="10">Binds 1 Mn(2+) ion per subunit.</text>
</comment>
<keyword evidence="10" id="KW-0464">Manganese</keyword>
<dbReference type="EMBL" id="FQUQ01000002">
    <property type="protein sequence ID" value="SHF47777.1"/>
    <property type="molecule type" value="Genomic_DNA"/>
</dbReference>
<feature type="binding site" evidence="10">
    <location>
        <position position="57"/>
    </location>
    <ligand>
        <name>substrate</name>
    </ligand>
</feature>
<protein>
    <recommendedName>
        <fullName evidence="3 10">Phosphoenolpyruvate carboxykinase (ATP)</fullName>
        <shortName evidence="10">PCK</shortName>
        <shortName evidence="10">PEP carboxykinase</shortName>
        <shortName evidence="10">PEPCK</shortName>
        <ecNumber evidence="3 10">4.1.1.49</ecNumber>
    </recommendedName>
</protein>
<keyword evidence="11" id="KW-0808">Transferase</keyword>
<feature type="binding site" evidence="10">
    <location>
        <begin position="234"/>
        <end position="242"/>
    </location>
    <ligand>
        <name>ATP</name>
        <dbReference type="ChEBI" id="CHEBI:30616"/>
    </ligand>
</feature>
<evidence type="ECO:0000256" key="9">
    <source>
        <dbReference type="ARBA" id="ARBA00047371"/>
    </source>
</evidence>
<evidence type="ECO:0000256" key="10">
    <source>
        <dbReference type="HAMAP-Rule" id="MF_00453"/>
    </source>
</evidence>
<keyword evidence="10" id="KW-0479">Metal-binding</keyword>
<comment type="similarity">
    <text evidence="2 10">Belongs to the phosphoenolpyruvate carboxykinase (ATP) family.</text>
</comment>
<dbReference type="GO" id="GO:0004612">
    <property type="term" value="F:phosphoenolpyruvate carboxykinase (ATP) activity"/>
    <property type="evidence" value="ECO:0007669"/>
    <property type="project" value="UniProtKB-UniRule"/>
</dbReference>
<dbReference type="FunFam" id="2.170.8.10:FF:000001">
    <property type="entry name" value="Phosphoenolpyruvate carboxykinase (ATP)"/>
    <property type="match status" value="1"/>
</dbReference>
<dbReference type="GO" id="GO:0005829">
    <property type="term" value="C:cytosol"/>
    <property type="evidence" value="ECO:0007669"/>
    <property type="project" value="TreeGrafter"/>
</dbReference>
<dbReference type="STRING" id="288992.SAMN04488522_1021421"/>
<dbReference type="RefSeq" id="WP_073231678.1">
    <property type="nucleotide sequence ID" value="NZ_FQUQ01000002.1"/>
</dbReference>
<feature type="binding site" evidence="10">
    <location>
        <position position="198"/>
    </location>
    <ligand>
        <name>Mn(2+)</name>
        <dbReference type="ChEBI" id="CHEBI:29035"/>
    </ligand>
</feature>
<evidence type="ECO:0000256" key="2">
    <source>
        <dbReference type="ARBA" id="ARBA00006052"/>
    </source>
</evidence>
<dbReference type="NCBIfam" id="NF006820">
    <property type="entry name" value="PRK09344.1-2"/>
    <property type="match status" value="1"/>
</dbReference>
<evidence type="ECO:0000256" key="4">
    <source>
        <dbReference type="ARBA" id="ARBA00022432"/>
    </source>
</evidence>
<feature type="binding site" evidence="10">
    <location>
        <position position="192"/>
    </location>
    <ligand>
        <name>substrate</name>
    </ligand>
</feature>
<evidence type="ECO:0000256" key="7">
    <source>
        <dbReference type="ARBA" id="ARBA00022840"/>
    </source>
</evidence>
<dbReference type="GO" id="GO:0006094">
    <property type="term" value="P:gluconeogenesis"/>
    <property type="evidence" value="ECO:0007669"/>
    <property type="project" value="UniProtKB-UniRule"/>
</dbReference>